<protein>
    <submittedName>
        <fullName evidence="1">Uncharacterized protein</fullName>
    </submittedName>
</protein>
<dbReference type="EMBL" id="MWPV01000001">
    <property type="protein sequence ID" value="OUL59091.1"/>
    <property type="molecule type" value="Genomic_DNA"/>
</dbReference>
<reference evidence="1 2" key="1">
    <citation type="submission" date="2017-02" db="EMBL/GenBank/DDBJ databases">
        <title>Pseudoalteromonas ulvae TC14 Genome.</title>
        <authorList>
            <person name="Molmeret M."/>
        </authorList>
    </citation>
    <scope>NUCLEOTIDE SEQUENCE [LARGE SCALE GENOMIC DNA]</scope>
    <source>
        <strain evidence="1">TC14</strain>
    </source>
</reference>
<dbReference type="Proteomes" id="UP000194841">
    <property type="component" value="Unassembled WGS sequence"/>
</dbReference>
<organism evidence="1 2">
    <name type="scientific">Pseudoalteromonas ulvae</name>
    <dbReference type="NCBI Taxonomy" id="107327"/>
    <lineage>
        <taxon>Bacteria</taxon>
        <taxon>Pseudomonadati</taxon>
        <taxon>Pseudomonadota</taxon>
        <taxon>Gammaproteobacteria</taxon>
        <taxon>Alteromonadales</taxon>
        <taxon>Pseudoalteromonadaceae</taxon>
        <taxon>Pseudoalteromonas</taxon>
    </lineage>
</organism>
<proteinExistence type="predicted"/>
<accession>A0A244CU20</accession>
<dbReference type="OrthoDB" id="6312689at2"/>
<evidence type="ECO:0000313" key="2">
    <source>
        <dbReference type="Proteomes" id="UP000194841"/>
    </source>
</evidence>
<comment type="caution">
    <text evidence="1">The sequence shown here is derived from an EMBL/GenBank/DDBJ whole genome shotgun (WGS) entry which is preliminary data.</text>
</comment>
<dbReference type="RefSeq" id="WP_086742485.1">
    <property type="nucleotide sequence ID" value="NZ_MWPV01000001.1"/>
</dbReference>
<dbReference type="AlphaFoldDB" id="A0A244CU20"/>
<gene>
    <name evidence="1" type="ORF">B1199_02085</name>
</gene>
<evidence type="ECO:0000313" key="1">
    <source>
        <dbReference type="EMBL" id="OUL59091.1"/>
    </source>
</evidence>
<name>A0A244CU20_PSEDV</name>
<sequence>MEININNNSTTFQLHPTFPVKGEKTVWQTLQNGKAVDSLMVTFDNHNSAINFAQEATLILEMAVEGWSFFGNGIEYCQAIDNCNYNLRSYVSSDNKTLVLKIANVGQTQQFINAQNPDLPIPLDQVVAVNLATATPSDADLAISFRYVVQFADPNTAEPQIFMSQDPGVIIRRPPVER</sequence>
<keyword evidence="2" id="KW-1185">Reference proteome</keyword>